<proteinExistence type="predicted"/>
<dbReference type="PANTHER" id="PTHR34457:SF3">
    <property type="entry name" value="PROTEIN TIC236, CHLOROPLASTIC"/>
    <property type="match status" value="1"/>
</dbReference>
<evidence type="ECO:0000256" key="1">
    <source>
        <dbReference type="SAM" id="MobiDB-lite"/>
    </source>
</evidence>
<dbReference type="PANTHER" id="PTHR34457">
    <property type="entry name" value="EMBRYO DEFECTIVE 2410"/>
    <property type="match status" value="1"/>
</dbReference>
<protein>
    <submittedName>
        <fullName evidence="2">Protein, chloroplastic</fullName>
    </submittedName>
</protein>
<keyword evidence="3" id="KW-1185">Reference proteome</keyword>
<feature type="compositionally biased region" description="Basic and acidic residues" evidence="1">
    <location>
        <begin position="254"/>
        <end position="264"/>
    </location>
</feature>
<feature type="region of interest" description="Disordered" evidence="1">
    <location>
        <begin position="254"/>
        <end position="316"/>
    </location>
</feature>
<name>A0AAE2BKM7_9LAMI</name>
<reference evidence="2" key="2">
    <citation type="journal article" date="2024" name="Plant">
        <title>Genomic evolution and insights into agronomic trait innovations of Sesamum species.</title>
        <authorList>
            <person name="Miao H."/>
            <person name="Wang L."/>
            <person name="Qu L."/>
            <person name="Liu H."/>
            <person name="Sun Y."/>
            <person name="Le M."/>
            <person name="Wang Q."/>
            <person name="Wei S."/>
            <person name="Zheng Y."/>
            <person name="Lin W."/>
            <person name="Duan Y."/>
            <person name="Cao H."/>
            <person name="Xiong S."/>
            <person name="Wang X."/>
            <person name="Wei L."/>
            <person name="Li C."/>
            <person name="Ma Q."/>
            <person name="Ju M."/>
            <person name="Zhao R."/>
            <person name="Li G."/>
            <person name="Mu C."/>
            <person name="Tian Q."/>
            <person name="Mei H."/>
            <person name="Zhang T."/>
            <person name="Gao T."/>
            <person name="Zhang H."/>
        </authorList>
    </citation>
    <scope>NUCLEOTIDE SEQUENCE</scope>
    <source>
        <strain evidence="2">K16</strain>
    </source>
</reference>
<evidence type="ECO:0000313" key="2">
    <source>
        <dbReference type="EMBL" id="KAK4388895.1"/>
    </source>
</evidence>
<organism evidence="2 3">
    <name type="scientific">Sesamum angolense</name>
    <dbReference type="NCBI Taxonomy" id="2727404"/>
    <lineage>
        <taxon>Eukaryota</taxon>
        <taxon>Viridiplantae</taxon>
        <taxon>Streptophyta</taxon>
        <taxon>Embryophyta</taxon>
        <taxon>Tracheophyta</taxon>
        <taxon>Spermatophyta</taxon>
        <taxon>Magnoliopsida</taxon>
        <taxon>eudicotyledons</taxon>
        <taxon>Gunneridae</taxon>
        <taxon>Pentapetalae</taxon>
        <taxon>asterids</taxon>
        <taxon>lamiids</taxon>
        <taxon>Lamiales</taxon>
        <taxon>Pedaliaceae</taxon>
        <taxon>Sesamum</taxon>
    </lineage>
</organism>
<dbReference type="EMBL" id="JACGWL010000013">
    <property type="protein sequence ID" value="KAK4388895.1"/>
    <property type="molecule type" value="Genomic_DNA"/>
</dbReference>
<feature type="compositionally biased region" description="Basic residues" evidence="1">
    <location>
        <begin position="272"/>
        <end position="289"/>
    </location>
</feature>
<evidence type="ECO:0000313" key="3">
    <source>
        <dbReference type="Proteomes" id="UP001289374"/>
    </source>
</evidence>
<dbReference type="Proteomes" id="UP001289374">
    <property type="component" value="Unassembled WGS sequence"/>
</dbReference>
<gene>
    <name evidence="2" type="ORF">Sango_2226500</name>
</gene>
<dbReference type="InterPro" id="IPR053022">
    <property type="entry name" value="Chloroplast_translocon_comp"/>
</dbReference>
<reference evidence="2" key="1">
    <citation type="submission" date="2020-06" db="EMBL/GenBank/DDBJ databases">
        <authorList>
            <person name="Li T."/>
            <person name="Hu X."/>
            <person name="Zhang T."/>
            <person name="Song X."/>
            <person name="Zhang H."/>
            <person name="Dai N."/>
            <person name="Sheng W."/>
            <person name="Hou X."/>
            <person name="Wei L."/>
        </authorList>
    </citation>
    <scope>NUCLEOTIDE SEQUENCE</scope>
    <source>
        <strain evidence="2">K16</strain>
        <tissue evidence="2">Leaf</tissue>
    </source>
</reference>
<sequence>MDCTKSRGSLSDARGDVIISPDHVCVNSSSAAFELYMKVLTSYPDENQLNWRECGKIKFQGKVNKNCYSSNNQVLQPDKNLRLPLIEDDEDAKSISGDVSISELKLNQLMLAPQLAGVLNITSKGIKLDATGRPDESLAIELVGPLRSTSEENLAGKLLSFSLQKGHLKANAYYQPLHSANLEVRHLPLDELELASLRSNFESRTSVELSEKKGHGVLSVLRPKFSGVLGEALDVAARWSGDVKGTWPIEDNQFRCKTPTERHSTSSGGVVSRKRGGQRRSGARNRGAARRTEAQQRREAHGAAPGAARRRRRGEKEMHLDTVDMLYLVSDSENTSCGQFNSKYELQGEYVLPGSRDRSTAGKETGSLFQRVMTGHLGSMISSMGRWRMRLEVPNAEIAEMLPLARLLSRSSDPAVQSRSKELYSFPILAIRALSLDLFIQSLQSVGLCAESLQKLLEKFARAANWPHRLPTSGRFGNSAQACYLKISPLSGGQPLLALPAQIISTKLEASHDNIGSKKQYLDEDSKVLEKGLRTCGSPSHMGISRAAVHRRSKAKHALADLDLGEGAH</sequence>
<dbReference type="AlphaFoldDB" id="A0AAE2BKM7"/>
<comment type="caution">
    <text evidence="2">The sequence shown here is derived from an EMBL/GenBank/DDBJ whole genome shotgun (WGS) entry which is preliminary data.</text>
</comment>
<accession>A0AAE2BKM7</accession>
<feature type="compositionally biased region" description="Basic and acidic residues" evidence="1">
    <location>
        <begin position="290"/>
        <end position="301"/>
    </location>
</feature>